<gene>
    <name evidence="1" type="ORF">MUN88_10240</name>
</gene>
<dbReference type="InterPro" id="IPR036412">
    <property type="entry name" value="HAD-like_sf"/>
</dbReference>
<keyword evidence="1" id="KW-0378">Hydrolase</keyword>
<dbReference type="Proteomes" id="UP000831782">
    <property type="component" value="Chromosome"/>
</dbReference>
<dbReference type="RefSeq" id="WP_244724031.1">
    <property type="nucleotide sequence ID" value="NZ_CP095072.1"/>
</dbReference>
<evidence type="ECO:0000313" key="2">
    <source>
        <dbReference type="Proteomes" id="UP000831782"/>
    </source>
</evidence>
<sequence>MLKAIIFDFDGLVFDTETFDLKAFQELYQKYNVEFPLDNWMNSIGISLAFDPYEPLLMSLPGISRDDAKEERSNLYEKLLEGKAPREGVVEYLERGKQLGMKIAIASSSTRSWVEHHLNILGIKPYFDYICTSDDVENVKPEPDLYKKVLEYFDISAKEAVVFEDSPNGSLASIRAGIPCVIVPNETTEVLPFDKSVALRLNSKKDKTLDEVLEAVSIVDTFD</sequence>
<dbReference type="Pfam" id="PF13419">
    <property type="entry name" value="HAD_2"/>
    <property type="match status" value="1"/>
</dbReference>
<dbReference type="PANTHER" id="PTHR18901:SF38">
    <property type="entry name" value="PSEUDOURIDINE-5'-PHOSPHATASE"/>
    <property type="match status" value="1"/>
</dbReference>
<dbReference type="InterPro" id="IPR023214">
    <property type="entry name" value="HAD_sf"/>
</dbReference>
<dbReference type="SUPFAM" id="SSF56784">
    <property type="entry name" value="HAD-like"/>
    <property type="match status" value="1"/>
</dbReference>
<dbReference type="InterPro" id="IPR041492">
    <property type="entry name" value="HAD_2"/>
</dbReference>
<dbReference type="InterPro" id="IPR006439">
    <property type="entry name" value="HAD-SF_hydro_IA"/>
</dbReference>
<name>A0ABY4F7G5_9BACI</name>
<dbReference type="GO" id="GO:0016787">
    <property type="term" value="F:hydrolase activity"/>
    <property type="evidence" value="ECO:0007669"/>
    <property type="project" value="UniProtKB-KW"/>
</dbReference>
<proteinExistence type="predicted"/>
<dbReference type="InterPro" id="IPR023198">
    <property type="entry name" value="PGP-like_dom2"/>
</dbReference>
<dbReference type="SFLD" id="SFLDG01129">
    <property type="entry name" value="C1.5:_HAD__Beta-PGM__Phosphata"/>
    <property type="match status" value="1"/>
</dbReference>
<accession>A0ABY4F7G5</accession>
<dbReference type="NCBIfam" id="TIGR01509">
    <property type="entry name" value="HAD-SF-IA-v3"/>
    <property type="match status" value="1"/>
</dbReference>
<dbReference type="PANTHER" id="PTHR18901">
    <property type="entry name" value="2-DEOXYGLUCOSE-6-PHOSPHATE PHOSPHATASE 2"/>
    <property type="match status" value="1"/>
</dbReference>
<dbReference type="Gene3D" id="3.40.50.1000">
    <property type="entry name" value="HAD superfamily/HAD-like"/>
    <property type="match status" value="1"/>
</dbReference>
<dbReference type="SFLD" id="SFLDS00003">
    <property type="entry name" value="Haloacid_Dehalogenase"/>
    <property type="match status" value="1"/>
</dbReference>
<dbReference type="PRINTS" id="PR00413">
    <property type="entry name" value="HADHALOGNASE"/>
</dbReference>
<protein>
    <submittedName>
        <fullName evidence="1">HAD-IA family hydrolase</fullName>
    </submittedName>
</protein>
<reference evidence="1 2" key="1">
    <citation type="submission" date="2022-04" db="EMBL/GenBank/DDBJ databases">
        <title>Gracilibacillus sp. isolated from saltern.</title>
        <authorList>
            <person name="Won M."/>
            <person name="Lee C.-M."/>
            <person name="Woen H.-Y."/>
            <person name="Kwon S.-W."/>
        </authorList>
    </citation>
    <scope>NUCLEOTIDE SEQUENCE [LARGE SCALE GENOMIC DNA]</scope>
    <source>
        <strain evidence="1 2">SSWR10-1</strain>
    </source>
</reference>
<dbReference type="EMBL" id="CP095072">
    <property type="protein sequence ID" value="UOQ50396.1"/>
    <property type="molecule type" value="Genomic_DNA"/>
</dbReference>
<evidence type="ECO:0000313" key="1">
    <source>
        <dbReference type="EMBL" id="UOQ50396.1"/>
    </source>
</evidence>
<keyword evidence="2" id="KW-1185">Reference proteome</keyword>
<dbReference type="Gene3D" id="1.10.150.240">
    <property type="entry name" value="Putative phosphatase, domain 2"/>
    <property type="match status" value="1"/>
</dbReference>
<organism evidence="1 2">
    <name type="scientific">Gracilibacillus caseinilyticus</name>
    <dbReference type="NCBI Taxonomy" id="2932256"/>
    <lineage>
        <taxon>Bacteria</taxon>
        <taxon>Bacillati</taxon>
        <taxon>Bacillota</taxon>
        <taxon>Bacilli</taxon>
        <taxon>Bacillales</taxon>
        <taxon>Bacillaceae</taxon>
        <taxon>Gracilibacillus</taxon>
    </lineage>
</organism>